<feature type="chain" id="PRO_5047406640" description="Colicin import membrane protein" evidence="1">
    <location>
        <begin position="23"/>
        <end position="113"/>
    </location>
</feature>
<dbReference type="RefSeq" id="WP_194104386.1">
    <property type="nucleotide sequence ID" value="NZ_JADFFM010000001.1"/>
</dbReference>
<evidence type="ECO:0000313" key="3">
    <source>
        <dbReference type="Proteomes" id="UP000632774"/>
    </source>
</evidence>
<dbReference type="EMBL" id="JADFFM010000001">
    <property type="protein sequence ID" value="MBE9664966.1"/>
    <property type="molecule type" value="Genomic_DNA"/>
</dbReference>
<evidence type="ECO:0000313" key="2">
    <source>
        <dbReference type="EMBL" id="MBE9664966.1"/>
    </source>
</evidence>
<proteinExistence type="predicted"/>
<keyword evidence="3" id="KW-1185">Reference proteome</keyword>
<evidence type="ECO:0000256" key="1">
    <source>
        <dbReference type="SAM" id="SignalP"/>
    </source>
</evidence>
<protein>
    <recommendedName>
        <fullName evidence="4">Colicin import membrane protein</fullName>
    </recommendedName>
</protein>
<evidence type="ECO:0008006" key="4">
    <source>
        <dbReference type="Google" id="ProtNLM"/>
    </source>
</evidence>
<comment type="caution">
    <text evidence="2">The sequence shown here is derived from an EMBL/GenBank/DDBJ whole genome shotgun (WGS) entry which is preliminary data.</text>
</comment>
<sequence length="113" mass="12242">MKTMFKVVLFAASLYVAGQANAQTTHKDSTLGHKISKTAKKVGNETSEAAKKVGHKTSEVAAKGAAAVADKKYDGKVAPGGQTVYINDHSQYYYINKKGHRVYLKKSQLVDKP</sequence>
<keyword evidence="1" id="KW-0732">Signal</keyword>
<name>A0ABR9XCL5_9SPHI</name>
<feature type="signal peptide" evidence="1">
    <location>
        <begin position="1"/>
        <end position="22"/>
    </location>
</feature>
<reference evidence="2 3" key="1">
    <citation type="submission" date="2020-10" db="EMBL/GenBank/DDBJ databases">
        <title>Mucilaginibacter mali sp. nov., isolated from rhizosphere soil of apple orchard.</title>
        <authorList>
            <person name="Lee J.-S."/>
            <person name="Kim H.S."/>
            <person name="Kim J.-S."/>
        </authorList>
    </citation>
    <scope>NUCLEOTIDE SEQUENCE [LARGE SCALE GENOMIC DNA]</scope>
    <source>
        <strain evidence="2 3">KCTC 23157</strain>
    </source>
</reference>
<gene>
    <name evidence="2" type="ORF">IRJ18_01250</name>
</gene>
<accession>A0ABR9XCL5</accession>
<dbReference type="Proteomes" id="UP000632774">
    <property type="component" value="Unassembled WGS sequence"/>
</dbReference>
<organism evidence="2 3">
    <name type="scientific">Mucilaginibacter boryungensis</name>
    <dbReference type="NCBI Taxonomy" id="768480"/>
    <lineage>
        <taxon>Bacteria</taxon>
        <taxon>Pseudomonadati</taxon>
        <taxon>Bacteroidota</taxon>
        <taxon>Sphingobacteriia</taxon>
        <taxon>Sphingobacteriales</taxon>
        <taxon>Sphingobacteriaceae</taxon>
        <taxon>Mucilaginibacter</taxon>
    </lineage>
</organism>